<keyword evidence="2" id="KW-1185">Reference proteome</keyword>
<reference evidence="1 2" key="1">
    <citation type="submission" date="2019-07" db="EMBL/GenBank/DDBJ databases">
        <authorList>
            <person name="Hibberd C M."/>
            <person name="Gehrig L. J."/>
            <person name="Chang H.-W."/>
            <person name="Venkatesh S."/>
        </authorList>
    </citation>
    <scope>NUCLEOTIDE SEQUENCE [LARGE SCALE GENOMIC DNA]</scope>
    <source>
        <strain evidence="1">Faecalibacterium_prausnitzii_JG_BgPS064</strain>
    </source>
</reference>
<gene>
    <name evidence="1" type="ORF">FPPS064S07_01238</name>
</gene>
<dbReference type="AlphaFoldDB" id="A0A564UBU3"/>
<organism evidence="1 2">
    <name type="scientific">Faecalibacterium prausnitzii</name>
    <dbReference type="NCBI Taxonomy" id="853"/>
    <lineage>
        <taxon>Bacteria</taxon>
        <taxon>Bacillati</taxon>
        <taxon>Bacillota</taxon>
        <taxon>Clostridia</taxon>
        <taxon>Eubacteriales</taxon>
        <taxon>Oscillospiraceae</taxon>
        <taxon>Faecalibacterium</taxon>
    </lineage>
</organism>
<evidence type="ECO:0000313" key="2">
    <source>
        <dbReference type="Proteomes" id="UP000406184"/>
    </source>
</evidence>
<accession>A0A564UBU3</accession>
<protein>
    <submittedName>
        <fullName evidence="1">Uncharacterized protein</fullName>
    </submittedName>
</protein>
<dbReference type="EMBL" id="CABHMY010000133">
    <property type="protein sequence ID" value="VUX16901.1"/>
    <property type="molecule type" value="Genomic_DNA"/>
</dbReference>
<dbReference type="Proteomes" id="UP000406184">
    <property type="component" value="Unassembled WGS sequence"/>
</dbReference>
<proteinExistence type="predicted"/>
<sequence>MKNQNASAEYPHIPAKGSLQTVLPMAALRSLPPLQWRQSMESPCVDGRSSFFQIAAFLLREGGRVSPSTLECRLI</sequence>
<name>A0A564UBU3_9FIRM</name>
<evidence type="ECO:0000313" key="1">
    <source>
        <dbReference type="EMBL" id="VUX16901.1"/>
    </source>
</evidence>